<evidence type="ECO:0000313" key="1">
    <source>
        <dbReference type="EMBL" id="KKW11758.1"/>
    </source>
</evidence>
<sequence length="129" mass="14165">MPPRKAQVEKFIQFLKSSKGGQPLPVGFVSLNRLNNLYFAAFSVHFPRGGHVEVSVAEDGRGNASKLAIQPVSTKTVNSYSVISSGSTERTAITIAALVRAYNIPQMQYRAAWDAKEKMLVIEIKELKA</sequence>
<evidence type="ECO:0000313" key="2">
    <source>
        <dbReference type="Proteomes" id="UP000034588"/>
    </source>
</evidence>
<dbReference type="EMBL" id="LCQD01000013">
    <property type="protein sequence ID" value="KKW11758.1"/>
    <property type="molecule type" value="Genomic_DNA"/>
</dbReference>
<name>A0A0G1VZ57_9BACT</name>
<gene>
    <name evidence="1" type="ORF">UY48_C0013G0039</name>
</gene>
<dbReference type="AlphaFoldDB" id="A0A0G1VZ57"/>
<dbReference type="Proteomes" id="UP000034588">
    <property type="component" value="Unassembled WGS sequence"/>
</dbReference>
<reference evidence="1 2" key="1">
    <citation type="journal article" date="2015" name="Nature">
        <title>rRNA introns, odd ribosomes, and small enigmatic genomes across a large radiation of phyla.</title>
        <authorList>
            <person name="Brown C.T."/>
            <person name="Hug L.A."/>
            <person name="Thomas B.C."/>
            <person name="Sharon I."/>
            <person name="Castelle C.J."/>
            <person name="Singh A."/>
            <person name="Wilkins M.J."/>
            <person name="Williams K.H."/>
            <person name="Banfield J.F."/>
        </authorList>
    </citation>
    <scope>NUCLEOTIDE SEQUENCE [LARGE SCALE GENOMIC DNA]</scope>
</reference>
<protein>
    <submittedName>
        <fullName evidence="1">Uncharacterized protein</fullName>
    </submittedName>
</protein>
<organism evidence="1 2">
    <name type="scientific">Candidatus Gottesmanbacteria bacterium GW2011_GWB1_49_7</name>
    <dbReference type="NCBI Taxonomy" id="1618448"/>
    <lineage>
        <taxon>Bacteria</taxon>
        <taxon>Candidatus Gottesmaniibacteriota</taxon>
    </lineage>
</organism>
<proteinExistence type="predicted"/>
<comment type="caution">
    <text evidence="1">The sequence shown here is derived from an EMBL/GenBank/DDBJ whole genome shotgun (WGS) entry which is preliminary data.</text>
</comment>
<accession>A0A0G1VZ57</accession>